<sequence length="86" mass="9776">MHPSCFFMSMQKDYAALQAFGMEGYQQLLGNYVRVNLAFRKKLENTFTNAAVINPCDIGPIIVFRIYENQACWKEEISGMATSEAI</sequence>
<gene>
    <name evidence="1" type="ORF">CWS01_18955</name>
</gene>
<dbReference type="AlphaFoldDB" id="A0A2N0YXR7"/>
<comment type="caution">
    <text evidence="1">The sequence shown here is derived from an EMBL/GenBank/DDBJ whole genome shotgun (WGS) entry which is preliminary data.</text>
</comment>
<evidence type="ECO:0000313" key="2">
    <source>
        <dbReference type="Proteomes" id="UP000233375"/>
    </source>
</evidence>
<dbReference type="EMBL" id="PISE01000047">
    <property type="protein sequence ID" value="PKG22051.1"/>
    <property type="molecule type" value="Genomic_DNA"/>
</dbReference>
<dbReference type="OrthoDB" id="3335676at2"/>
<dbReference type="RefSeq" id="WP_101178779.1">
    <property type="nucleotide sequence ID" value="NZ_PISE01000047.1"/>
</dbReference>
<proteinExistence type="predicted"/>
<accession>A0A2N0YXR7</accession>
<dbReference type="Proteomes" id="UP000233375">
    <property type="component" value="Unassembled WGS sequence"/>
</dbReference>
<name>A0A2N0YXR7_9BACI</name>
<protein>
    <submittedName>
        <fullName evidence="1">Uncharacterized protein</fullName>
    </submittedName>
</protein>
<reference evidence="1 2" key="1">
    <citation type="journal article" date="2003" name="Int. J. Syst. Evol. Microbiol.">
        <title>Bacillus nealsonii sp. nov., isolated from a spacecraft-assembly facility, whose spores are gamma-radiation resistant.</title>
        <authorList>
            <person name="Venkateswaran K."/>
            <person name="Kempf M."/>
            <person name="Chen F."/>
            <person name="Satomi M."/>
            <person name="Nicholson W."/>
            <person name="Kern R."/>
        </authorList>
    </citation>
    <scope>NUCLEOTIDE SEQUENCE [LARGE SCALE GENOMIC DNA]</scope>
    <source>
        <strain evidence="1 2">FO-92</strain>
    </source>
</reference>
<organism evidence="1 2">
    <name type="scientific">Niallia nealsonii</name>
    <dbReference type="NCBI Taxonomy" id="115979"/>
    <lineage>
        <taxon>Bacteria</taxon>
        <taxon>Bacillati</taxon>
        <taxon>Bacillota</taxon>
        <taxon>Bacilli</taxon>
        <taxon>Bacillales</taxon>
        <taxon>Bacillaceae</taxon>
        <taxon>Niallia</taxon>
    </lineage>
</organism>
<evidence type="ECO:0000313" key="1">
    <source>
        <dbReference type="EMBL" id="PKG22051.1"/>
    </source>
</evidence>
<keyword evidence="2" id="KW-1185">Reference proteome</keyword>